<evidence type="ECO:0000256" key="1">
    <source>
        <dbReference type="SAM" id="MobiDB-lite"/>
    </source>
</evidence>
<dbReference type="Pfam" id="PF13560">
    <property type="entry name" value="HTH_31"/>
    <property type="match status" value="1"/>
</dbReference>
<gene>
    <name evidence="3" type="ORF">FEMY_15240</name>
</gene>
<accession>A0A149VXL5</accession>
<dbReference type="STRING" id="1789004.FEMY_15240"/>
<feature type="compositionally biased region" description="Basic and acidic residues" evidence="1">
    <location>
        <begin position="1"/>
        <end position="10"/>
    </location>
</feature>
<dbReference type="RefSeq" id="WP_062188165.1">
    <property type="nucleotide sequence ID" value="NZ_CP149475.1"/>
</dbReference>
<dbReference type="SMART" id="SM00530">
    <property type="entry name" value="HTH_XRE"/>
    <property type="match status" value="2"/>
</dbReference>
<name>A0A149VXL5_9PROT</name>
<evidence type="ECO:0000259" key="2">
    <source>
        <dbReference type="PROSITE" id="PS50943"/>
    </source>
</evidence>
<keyword evidence="4" id="KW-1185">Reference proteome</keyword>
<organism evidence="3 4">
    <name type="scientific">Ferrovum myxofaciens</name>
    <dbReference type="NCBI Taxonomy" id="416213"/>
    <lineage>
        <taxon>Bacteria</taxon>
        <taxon>Pseudomonadati</taxon>
        <taxon>Pseudomonadota</taxon>
        <taxon>Betaproteobacteria</taxon>
        <taxon>Ferrovales</taxon>
        <taxon>Ferrovaceae</taxon>
        <taxon>Ferrovum</taxon>
    </lineage>
</organism>
<feature type="domain" description="HTH cro/C1-type" evidence="2">
    <location>
        <begin position="41"/>
        <end position="74"/>
    </location>
</feature>
<dbReference type="InterPro" id="IPR001387">
    <property type="entry name" value="Cro/C1-type_HTH"/>
</dbReference>
<comment type="caution">
    <text evidence="3">The sequence shown here is derived from an EMBL/GenBank/DDBJ whole genome shotgun (WGS) entry which is preliminary data.</text>
</comment>
<dbReference type="PROSITE" id="PS50943">
    <property type="entry name" value="HTH_CROC1"/>
    <property type="match status" value="2"/>
</dbReference>
<feature type="region of interest" description="Disordered" evidence="1">
    <location>
        <begin position="1"/>
        <end position="38"/>
    </location>
</feature>
<dbReference type="Gene3D" id="1.10.260.40">
    <property type="entry name" value="lambda repressor-like DNA-binding domains"/>
    <property type="match status" value="1"/>
</dbReference>
<dbReference type="EMBL" id="LRRD01000031">
    <property type="protein sequence ID" value="KXW57918.1"/>
    <property type="molecule type" value="Genomic_DNA"/>
</dbReference>
<dbReference type="PATRIC" id="fig|1789004.3.peg.1553"/>
<reference evidence="3 4" key="1">
    <citation type="submission" date="2016-01" db="EMBL/GenBank/DDBJ databases">
        <title>Genome sequence of the acidophilic iron oxidising Ferrovum strain Z-31.</title>
        <authorList>
            <person name="Poehlein A."/>
            <person name="Ullrich S.R."/>
            <person name="Schloemann M."/>
            <person name="Muehling M."/>
            <person name="Daniel R."/>
        </authorList>
    </citation>
    <scope>NUCLEOTIDE SEQUENCE [LARGE SCALE GENOMIC DNA]</scope>
    <source>
        <strain evidence="3 4">Z-31</strain>
    </source>
</reference>
<dbReference type="InterPro" id="IPR010982">
    <property type="entry name" value="Lambda_DNA-bd_dom_sf"/>
</dbReference>
<evidence type="ECO:0000313" key="3">
    <source>
        <dbReference type="EMBL" id="KXW57918.1"/>
    </source>
</evidence>
<protein>
    <submittedName>
        <fullName evidence="3">Helix-turn-helix protein</fullName>
    </submittedName>
</protein>
<proteinExistence type="predicted"/>
<dbReference type="Proteomes" id="UP000075653">
    <property type="component" value="Unassembled WGS sequence"/>
</dbReference>
<dbReference type="AlphaFoldDB" id="A0A149VXL5"/>
<dbReference type="SUPFAM" id="SSF47413">
    <property type="entry name" value="lambda repressor-like DNA-binding domains"/>
    <property type="match status" value="2"/>
</dbReference>
<sequence length="185" mass="21010">MSESDLKEAEGTSSELNERSSAAIARQKKRGLDNKPDHAELRHIRETLGYSQAVMAHRLGIGVPTYSSYEYGRTGKVPEQIMTIAREELVLEERQVNTLRTKYKADMSNIVRRWAVMAGVDPDNNQELAALCGVSIPTISRWRNNQIKPELDALVRYEQNVTDRIAIRKKIEEKMKEELLAKAGK</sequence>
<dbReference type="CDD" id="cd00093">
    <property type="entry name" value="HTH_XRE"/>
    <property type="match status" value="2"/>
</dbReference>
<feature type="domain" description="HTH cro/C1-type" evidence="2">
    <location>
        <begin position="126"/>
        <end position="159"/>
    </location>
</feature>
<dbReference type="GO" id="GO:0003677">
    <property type="term" value="F:DNA binding"/>
    <property type="evidence" value="ECO:0007669"/>
    <property type="project" value="InterPro"/>
</dbReference>
<evidence type="ECO:0000313" key="4">
    <source>
        <dbReference type="Proteomes" id="UP000075653"/>
    </source>
</evidence>